<dbReference type="AlphaFoldDB" id="A0A1D9MIU6"/>
<evidence type="ECO:0000256" key="11">
    <source>
        <dbReference type="HAMAP-Rule" id="MF_00137"/>
    </source>
</evidence>
<dbReference type="GO" id="GO:0005524">
    <property type="term" value="F:ATP binding"/>
    <property type="evidence" value="ECO:0007669"/>
    <property type="project" value="UniProtKB-KW"/>
</dbReference>
<dbReference type="NCBIfam" id="NF010568">
    <property type="entry name" value="PRK13961.1"/>
    <property type="match status" value="1"/>
</dbReference>
<evidence type="ECO:0000256" key="9">
    <source>
        <dbReference type="ARBA" id="ARBA00030409"/>
    </source>
</evidence>
<evidence type="ECO:0000256" key="5">
    <source>
        <dbReference type="ARBA" id="ARBA00022598"/>
    </source>
</evidence>
<dbReference type="Gene3D" id="3.30.470.20">
    <property type="entry name" value="ATP-grasp fold, B domain"/>
    <property type="match status" value="1"/>
</dbReference>
<dbReference type="Gene3D" id="3.30.200.20">
    <property type="entry name" value="Phosphorylase Kinase, domain 1"/>
    <property type="match status" value="1"/>
</dbReference>
<dbReference type="RefSeq" id="WP_071163575.1">
    <property type="nucleotide sequence ID" value="NZ_CP017812.1"/>
</dbReference>
<organism evidence="13 14">
    <name type="scientific">Boudabousia tangfeifanii</name>
    <dbReference type="NCBI Taxonomy" id="1912795"/>
    <lineage>
        <taxon>Bacteria</taxon>
        <taxon>Bacillati</taxon>
        <taxon>Actinomycetota</taxon>
        <taxon>Actinomycetes</taxon>
        <taxon>Actinomycetales</taxon>
        <taxon>Actinomycetaceae</taxon>
        <taxon>Boudabousia</taxon>
    </lineage>
</organism>
<name>A0A1D9MIU6_9ACTO</name>
<evidence type="ECO:0000256" key="7">
    <source>
        <dbReference type="ARBA" id="ARBA00022755"/>
    </source>
</evidence>
<evidence type="ECO:0000256" key="10">
    <source>
        <dbReference type="ARBA" id="ARBA00048475"/>
    </source>
</evidence>
<dbReference type="FunFam" id="3.30.470.20:FF:000015">
    <property type="entry name" value="Phosphoribosylaminoimidazole-succinocarboxamide synthase"/>
    <property type="match status" value="1"/>
</dbReference>
<keyword evidence="8 11" id="KW-0067">ATP-binding</keyword>
<evidence type="ECO:0000259" key="12">
    <source>
        <dbReference type="Pfam" id="PF01259"/>
    </source>
</evidence>
<dbReference type="GO" id="GO:0004639">
    <property type="term" value="F:phosphoribosylaminoimidazolesuccinocarboxamide synthase activity"/>
    <property type="evidence" value="ECO:0007669"/>
    <property type="project" value="UniProtKB-UniRule"/>
</dbReference>
<dbReference type="NCBIfam" id="TIGR00081">
    <property type="entry name" value="purC"/>
    <property type="match status" value="1"/>
</dbReference>
<comment type="catalytic activity">
    <reaction evidence="10 11">
        <text>5-amino-1-(5-phospho-D-ribosyl)imidazole-4-carboxylate + L-aspartate + ATP = (2S)-2-[5-amino-1-(5-phospho-beta-D-ribosyl)imidazole-4-carboxamido]succinate + ADP + phosphate + 2 H(+)</text>
        <dbReference type="Rhea" id="RHEA:22628"/>
        <dbReference type="ChEBI" id="CHEBI:15378"/>
        <dbReference type="ChEBI" id="CHEBI:29991"/>
        <dbReference type="ChEBI" id="CHEBI:30616"/>
        <dbReference type="ChEBI" id="CHEBI:43474"/>
        <dbReference type="ChEBI" id="CHEBI:58443"/>
        <dbReference type="ChEBI" id="CHEBI:77657"/>
        <dbReference type="ChEBI" id="CHEBI:456216"/>
        <dbReference type="EC" id="6.3.2.6"/>
    </reaction>
</comment>
<dbReference type="HAMAP" id="MF_00137">
    <property type="entry name" value="SAICAR_synth"/>
    <property type="match status" value="1"/>
</dbReference>
<evidence type="ECO:0000256" key="3">
    <source>
        <dbReference type="ARBA" id="ARBA00012217"/>
    </source>
</evidence>
<dbReference type="UniPathway" id="UPA00074">
    <property type="reaction ID" value="UER00131"/>
</dbReference>
<dbReference type="EC" id="6.3.2.6" evidence="3 11"/>
<comment type="similarity">
    <text evidence="2 11">Belongs to the SAICAR synthetase family.</text>
</comment>
<dbReference type="PANTHER" id="PTHR43700:SF1">
    <property type="entry name" value="PHOSPHORIBOSYLAMINOIMIDAZOLE-SUCCINOCARBOXAMIDE SYNTHASE"/>
    <property type="match status" value="1"/>
</dbReference>
<dbReference type="InterPro" id="IPR018236">
    <property type="entry name" value="SAICAR_synthetase_CS"/>
</dbReference>
<dbReference type="CDD" id="cd01414">
    <property type="entry name" value="SAICAR_synt_Sc"/>
    <property type="match status" value="1"/>
</dbReference>
<dbReference type="EMBL" id="CP017812">
    <property type="protein sequence ID" value="AOZ72109.1"/>
    <property type="molecule type" value="Genomic_DNA"/>
</dbReference>
<protein>
    <recommendedName>
        <fullName evidence="4 11">Phosphoribosylaminoimidazole-succinocarboxamide synthase</fullName>
        <ecNumber evidence="3 11">6.3.2.6</ecNumber>
    </recommendedName>
    <alternativeName>
        <fullName evidence="9 11">SAICAR synthetase</fullName>
    </alternativeName>
</protein>
<gene>
    <name evidence="11" type="primary">purC</name>
    <name evidence="13" type="ORF">BK816_01355</name>
</gene>
<dbReference type="PANTHER" id="PTHR43700">
    <property type="entry name" value="PHOSPHORIBOSYLAMINOIMIDAZOLE-SUCCINOCARBOXAMIDE SYNTHASE"/>
    <property type="match status" value="1"/>
</dbReference>
<sequence>MSPQTPAPTLTGWQHVYSGKVRDLYVPLPNNPEGYDPTKHVLVVTSDRISAYDHVLDSLIPDKGKILTALTLWWFEQLADLGTNHLVSTKVPAEVAGRAMVCQQLQMAPVECVVRGYLTGSGLADYRRDGEVCGVKLPAGLTESSRLETPIFTPAAKAELGEHDENVTAKAVAAMVGKKRAQQLAERSLAIYQRAADLANERGIILADTKFEFGLLPETDADPEAELILADEVLTPDSSRFWAKEEWEEGKTTPSFDKQYLRDWLKSPEAAWDPTGEIAPPALPEKVIAATRDRYLEAYRKLTGTEFAG</sequence>
<accession>A0A1D9MIU6</accession>
<dbReference type="KEGG" id="avu:BK816_01355"/>
<evidence type="ECO:0000256" key="1">
    <source>
        <dbReference type="ARBA" id="ARBA00004672"/>
    </source>
</evidence>
<dbReference type="GO" id="GO:0005737">
    <property type="term" value="C:cytoplasm"/>
    <property type="evidence" value="ECO:0007669"/>
    <property type="project" value="TreeGrafter"/>
</dbReference>
<comment type="pathway">
    <text evidence="1 11">Purine metabolism; IMP biosynthesis via de novo pathway; 5-amino-1-(5-phospho-D-ribosyl)imidazole-4-carboxamide from 5-amino-1-(5-phospho-D-ribosyl)imidazole-4-carboxylate: step 1/2.</text>
</comment>
<keyword evidence="14" id="KW-1185">Reference proteome</keyword>
<dbReference type="STRING" id="1912795.BK816_01355"/>
<dbReference type="GO" id="GO:0006189">
    <property type="term" value="P:'de novo' IMP biosynthetic process"/>
    <property type="evidence" value="ECO:0007669"/>
    <property type="project" value="UniProtKB-UniRule"/>
</dbReference>
<keyword evidence="6 11" id="KW-0547">Nucleotide-binding</keyword>
<evidence type="ECO:0000256" key="4">
    <source>
        <dbReference type="ARBA" id="ARBA00016460"/>
    </source>
</evidence>
<dbReference type="PROSITE" id="PS01058">
    <property type="entry name" value="SAICAR_SYNTHETASE_2"/>
    <property type="match status" value="1"/>
</dbReference>
<keyword evidence="7 11" id="KW-0658">Purine biosynthesis</keyword>
<feature type="domain" description="SAICAR synthetase/ADE2 N-terminal" evidence="12">
    <location>
        <begin position="16"/>
        <end position="274"/>
    </location>
</feature>
<dbReference type="Proteomes" id="UP000176288">
    <property type="component" value="Chromosome"/>
</dbReference>
<evidence type="ECO:0000313" key="13">
    <source>
        <dbReference type="EMBL" id="AOZ72109.1"/>
    </source>
</evidence>
<proteinExistence type="inferred from homology"/>
<evidence type="ECO:0000313" key="14">
    <source>
        <dbReference type="Proteomes" id="UP000176288"/>
    </source>
</evidence>
<dbReference type="InterPro" id="IPR028923">
    <property type="entry name" value="SAICAR_synt/ADE2_N"/>
</dbReference>
<reference evidence="13 14" key="1">
    <citation type="submission" date="2016-10" db="EMBL/GenBank/DDBJ databases">
        <title>Actinomyces aegypiusis sp. nov., isolated from the Aegypius monachus in Qinghai Tibet Plateau China.</title>
        <authorList>
            <person name="Wang Y."/>
        </authorList>
    </citation>
    <scope>NUCLEOTIDE SEQUENCE [LARGE SCALE GENOMIC DNA]</scope>
    <source>
        <strain evidence="13 14">VUL4_3</strain>
    </source>
</reference>
<dbReference type="OrthoDB" id="9801549at2"/>
<dbReference type="SUPFAM" id="SSF56104">
    <property type="entry name" value="SAICAR synthase-like"/>
    <property type="match status" value="1"/>
</dbReference>
<dbReference type="Pfam" id="PF01259">
    <property type="entry name" value="SAICAR_synt"/>
    <property type="match status" value="1"/>
</dbReference>
<evidence type="ECO:0000256" key="8">
    <source>
        <dbReference type="ARBA" id="ARBA00022840"/>
    </source>
</evidence>
<evidence type="ECO:0000256" key="2">
    <source>
        <dbReference type="ARBA" id="ARBA00010190"/>
    </source>
</evidence>
<keyword evidence="5 11" id="KW-0436">Ligase</keyword>
<evidence type="ECO:0000256" key="6">
    <source>
        <dbReference type="ARBA" id="ARBA00022741"/>
    </source>
</evidence>
<dbReference type="InterPro" id="IPR001636">
    <property type="entry name" value="SAICAR_synth"/>
</dbReference>